<dbReference type="InterPro" id="IPR016130">
    <property type="entry name" value="Tyr_Pase_AS"/>
</dbReference>
<dbReference type="Gene3D" id="3.90.190.10">
    <property type="entry name" value="Protein tyrosine phosphatase superfamily"/>
    <property type="match status" value="1"/>
</dbReference>
<evidence type="ECO:0000313" key="4">
    <source>
        <dbReference type="Proteomes" id="UP001500731"/>
    </source>
</evidence>
<dbReference type="Pfam" id="PF13350">
    <property type="entry name" value="Y_phosphatase3"/>
    <property type="match status" value="1"/>
</dbReference>
<feature type="domain" description="Tyrosine specific protein phosphatases" evidence="2">
    <location>
        <begin position="114"/>
        <end position="177"/>
    </location>
</feature>
<proteinExistence type="inferred from homology"/>
<comment type="similarity">
    <text evidence="1">Belongs to the protein-tyrosine phosphatase family.</text>
</comment>
<dbReference type="EMBL" id="BAABGP010000013">
    <property type="protein sequence ID" value="GAA4485014.1"/>
    <property type="molecule type" value="Genomic_DNA"/>
</dbReference>
<dbReference type="InterPro" id="IPR000387">
    <property type="entry name" value="Tyr_Pase_dom"/>
</dbReference>
<sequence>MFGGAGMTVLAVPGITNLRDVGGIPAGSSRIREGVLFRSGNLAKAGPEAHAFLTGSVAHIVDLRDDSEALAEPCAVAGLRIARVPLFAGSVASFLLGDISLGGLYRHIVDDGSDRIVQVLRIIAAGEPTLVHCTLGKDRTGVSVALALAAVGADREAIVADYALTASQLPESRNRAIAKWLEERLPVAQNAIALATESPAPVMRALLADLEQRHGSVADYLRGAGLTRAELDDLGAALVE</sequence>
<comment type="caution">
    <text evidence="3">The sequence shown here is derived from an EMBL/GenBank/DDBJ whole genome shotgun (WGS) entry which is preliminary data.</text>
</comment>
<dbReference type="PROSITE" id="PS50056">
    <property type="entry name" value="TYR_PHOSPHATASE_2"/>
    <property type="match status" value="1"/>
</dbReference>
<reference evidence="4" key="1">
    <citation type="journal article" date="2019" name="Int. J. Syst. Evol. Microbiol.">
        <title>The Global Catalogue of Microorganisms (GCM) 10K type strain sequencing project: providing services to taxonomists for standard genome sequencing and annotation.</title>
        <authorList>
            <consortium name="The Broad Institute Genomics Platform"/>
            <consortium name="The Broad Institute Genome Sequencing Center for Infectious Disease"/>
            <person name="Wu L."/>
            <person name="Ma J."/>
        </authorList>
    </citation>
    <scope>NUCLEOTIDE SEQUENCE [LARGE SCALE GENOMIC DNA]</scope>
    <source>
        <strain evidence="4">JCM 17839</strain>
    </source>
</reference>
<keyword evidence="4" id="KW-1185">Reference proteome</keyword>
<organism evidence="3 4">
    <name type="scientific">Microbacterium panaciterrae</name>
    <dbReference type="NCBI Taxonomy" id="985759"/>
    <lineage>
        <taxon>Bacteria</taxon>
        <taxon>Bacillati</taxon>
        <taxon>Actinomycetota</taxon>
        <taxon>Actinomycetes</taxon>
        <taxon>Micrococcales</taxon>
        <taxon>Microbacteriaceae</taxon>
        <taxon>Microbacterium</taxon>
    </lineage>
</organism>
<dbReference type="SUPFAM" id="SSF52799">
    <property type="entry name" value="(Phosphotyrosine protein) phosphatases II"/>
    <property type="match status" value="1"/>
</dbReference>
<dbReference type="PANTHER" id="PTHR31126">
    <property type="entry name" value="TYROSINE-PROTEIN PHOSPHATASE"/>
    <property type="match status" value="1"/>
</dbReference>
<gene>
    <name evidence="3" type="ORF">GCM10023171_18710</name>
</gene>
<dbReference type="InterPro" id="IPR029021">
    <property type="entry name" value="Prot-tyrosine_phosphatase-like"/>
</dbReference>
<dbReference type="PANTHER" id="PTHR31126:SF1">
    <property type="entry name" value="TYROSINE SPECIFIC PROTEIN PHOSPHATASES DOMAIN-CONTAINING PROTEIN"/>
    <property type="match status" value="1"/>
</dbReference>
<dbReference type="InterPro" id="IPR026893">
    <property type="entry name" value="Tyr/Ser_Pase_IphP-type"/>
</dbReference>
<accession>A0ABP8PB47</accession>
<protein>
    <submittedName>
        <fullName evidence="3">Tyrosine-protein phosphatase</fullName>
    </submittedName>
</protein>
<evidence type="ECO:0000313" key="3">
    <source>
        <dbReference type="EMBL" id="GAA4485014.1"/>
    </source>
</evidence>
<evidence type="ECO:0000259" key="2">
    <source>
        <dbReference type="PROSITE" id="PS50056"/>
    </source>
</evidence>
<dbReference type="Proteomes" id="UP001500731">
    <property type="component" value="Unassembled WGS sequence"/>
</dbReference>
<dbReference type="PROSITE" id="PS00383">
    <property type="entry name" value="TYR_PHOSPHATASE_1"/>
    <property type="match status" value="1"/>
</dbReference>
<name>A0ABP8PB47_9MICO</name>
<evidence type="ECO:0000256" key="1">
    <source>
        <dbReference type="ARBA" id="ARBA00009580"/>
    </source>
</evidence>